<dbReference type="SMART" id="SM00320">
    <property type="entry name" value="WD40"/>
    <property type="match status" value="2"/>
</dbReference>
<evidence type="ECO:0000256" key="4">
    <source>
        <dbReference type="SAM" id="MobiDB-lite"/>
    </source>
</evidence>
<evidence type="ECO:0000256" key="1">
    <source>
        <dbReference type="ARBA" id="ARBA00022574"/>
    </source>
</evidence>
<dbReference type="EMBL" id="KV745480">
    <property type="protein sequence ID" value="OCK74432.1"/>
    <property type="molecule type" value="Genomic_DNA"/>
</dbReference>
<feature type="repeat" description="WD" evidence="3">
    <location>
        <begin position="382"/>
        <end position="423"/>
    </location>
</feature>
<feature type="non-terminal residue" evidence="6">
    <location>
        <position position="1"/>
    </location>
</feature>
<name>A0A8E2J9M3_9PEZI</name>
<protein>
    <submittedName>
        <fullName evidence="6">WD40 repeat-like protein</fullName>
    </submittedName>
</protein>
<evidence type="ECO:0000256" key="2">
    <source>
        <dbReference type="ARBA" id="ARBA00022737"/>
    </source>
</evidence>
<evidence type="ECO:0000313" key="7">
    <source>
        <dbReference type="Proteomes" id="UP000250266"/>
    </source>
</evidence>
<dbReference type="InterPro" id="IPR031348">
    <property type="entry name" value="PigL_N"/>
</dbReference>
<dbReference type="Gene3D" id="2.130.10.10">
    <property type="entry name" value="YVTN repeat-like/Quinoprotein amine dehydrogenase"/>
    <property type="match status" value="1"/>
</dbReference>
<gene>
    <name evidence="6" type="ORF">K432DRAFT_409859</name>
</gene>
<dbReference type="PROSITE" id="PS50294">
    <property type="entry name" value="WD_REPEATS_REGION"/>
    <property type="match status" value="2"/>
</dbReference>
<dbReference type="AlphaFoldDB" id="A0A8E2J9M3"/>
<dbReference type="InterPro" id="IPR015943">
    <property type="entry name" value="WD40/YVTN_repeat-like_dom_sf"/>
</dbReference>
<keyword evidence="7" id="KW-1185">Reference proteome</keyword>
<dbReference type="PANTHER" id="PTHR19848">
    <property type="entry name" value="WD40 REPEAT PROTEIN"/>
    <property type="match status" value="1"/>
</dbReference>
<feature type="repeat" description="WD" evidence="3">
    <location>
        <begin position="341"/>
        <end position="381"/>
    </location>
</feature>
<evidence type="ECO:0000259" key="5">
    <source>
        <dbReference type="Pfam" id="PF17111"/>
    </source>
</evidence>
<feature type="region of interest" description="Disordered" evidence="4">
    <location>
        <begin position="236"/>
        <end position="316"/>
    </location>
</feature>
<dbReference type="Proteomes" id="UP000250266">
    <property type="component" value="Unassembled WGS sequence"/>
</dbReference>
<keyword evidence="1 3" id="KW-0853">WD repeat</keyword>
<feature type="domain" description="Azaphilone pigments biosynthesis cluster protein L N-terminal" evidence="5">
    <location>
        <begin position="1"/>
        <end position="167"/>
    </location>
</feature>
<evidence type="ECO:0000313" key="6">
    <source>
        <dbReference type="EMBL" id="OCK74432.1"/>
    </source>
</evidence>
<reference evidence="6 7" key="1">
    <citation type="journal article" date="2016" name="Nat. Commun.">
        <title>Ectomycorrhizal ecology is imprinted in the genome of the dominant symbiotic fungus Cenococcum geophilum.</title>
        <authorList>
            <consortium name="DOE Joint Genome Institute"/>
            <person name="Peter M."/>
            <person name="Kohler A."/>
            <person name="Ohm R.A."/>
            <person name="Kuo A."/>
            <person name="Krutzmann J."/>
            <person name="Morin E."/>
            <person name="Arend M."/>
            <person name="Barry K.W."/>
            <person name="Binder M."/>
            <person name="Choi C."/>
            <person name="Clum A."/>
            <person name="Copeland A."/>
            <person name="Grisel N."/>
            <person name="Haridas S."/>
            <person name="Kipfer T."/>
            <person name="LaButti K."/>
            <person name="Lindquist E."/>
            <person name="Lipzen A."/>
            <person name="Maire R."/>
            <person name="Meier B."/>
            <person name="Mihaltcheva S."/>
            <person name="Molinier V."/>
            <person name="Murat C."/>
            <person name="Poggeler S."/>
            <person name="Quandt C.A."/>
            <person name="Sperisen C."/>
            <person name="Tritt A."/>
            <person name="Tisserant E."/>
            <person name="Crous P.W."/>
            <person name="Henrissat B."/>
            <person name="Nehls U."/>
            <person name="Egli S."/>
            <person name="Spatafora J.W."/>
            <person name="Grigoriev I.V."/>
            <person name="Martin F.M."/>
        </authorList>
    </citation>
    <scope>NUCLEOTIDE SEQUENCE [LARGE SCALE GENOMIC DNA]</scope>
    <source>
        <strain evidence="6 7">CBS 459.81</strain>
    </source>
</reference>
<feature type="compositionally biased region" description="Basic and acidic residues" evidence="4">
    <location>
        <begin position="251"/>
        <end position="278"/>
    </location>
</feature>
<dbReference type="Pfam" id="PF17111">
    <property type="entry name" value="PigL_N"/>
    <property type="match status" value="1"/>
</dbReference>
<accession>A0A8E2J9M3</accession>
<feature type="compositionally biased region" description="Basic residues" evidence="4">
    <location>
        <begin position="281"/>
        <end position="295"/>
    </location>
</feature>
<evidence type="ECO:0000256" key="3">
    <source>
        <dbReference type="PROSITE-ProRule" id="PRU00221"/>
    </source>
</evidence>
<keyword evidence="2" id="KW-0677">Repeat</keyword>
<dbReference type="Pfam" id="PF00400">
    <property type="entry name" value="WD40"/>
    <property type="match status" value="2"/>
</dbReference>
<organism evidence="6 7">
    <name type="scientific">Lepidopterella palustris CBS 459.81</name>
    <dbReference type="NCBI Taxonomy" id="1314670"/>
    <lineage>
        <taxon>Eukaryota</taxon>
        <taxon>Fungi</taxon>
        <taxon>Dikarya</taxon>
        <taxon>Ascomycota</taxon>
        <taxon>Pezizomycotina</taxon>
        <taxon>Dothideomycetes</taxon>
        <taxon>Pleosporomycetidae</taxon>
        <taxon>Mytilinidiales</taxon>
        <taxon>Argynnaceae</taxon>
        <taxon>Lepidopterella</taxon>
    </lineage>
</organism>
<sequence length="430" mass="47887">MDPLSISIGCVSLLSAIAKTSVSVTGFIQDYRDSRDDLVAVSRELTDLEIVLKLLKEDRIITGSQAIPQTLQRQIISVISNCSNVLEQINGLLQKYKGGSADKAARWALTGKNDIAKLRLTLEKHRGALSLALDIVTLSITREIKADTYVIRDDTTAIKQDTTRILEEIARLRALLPQGEIGETATNFILDRYLEDLTSHAGTVCEDWNDEIREETITSESLATPLELNTSVTSPTQTYIPAESGPGAVHFSRDLEPSHTLQREKSRNSNQEPEHELRVSPVRKNRTHLRLRLEKRRQQQEHGTPKIPPENYNNSGRENKKIAINRLLSIFGIRGTCFHTLKGHTYWVKAVAFSPDGKLVASAGDKTVRLWDPATGQARVTLKDHTSWVTAVAFSPDNKLVASASDDMTVRLWDPATGEARVTLKGHMDW</sequence>
<dbReference type="InterPro" id="IPR001680">
    <property type="entry name" value="WD40_rpt"/>
</dbReference>
<dbReference type="SUPFAM" id="SSF50978">
    <property type="entry name" value="WD40 repeat-like"/>
    <property type="match status" value="1"/>
</dbReference>
<dbReference type="InterPro" id="IPR036322">
    <property type="entry name" value="WD40_repeat_dom_sf"/>
</dbReference>
<proteinExistence type="predicted"/>
<dbReference type="OrthoDB" id="524326at2759"/>
<dbReference type="PROSITE" id="PS50082">
    <property type="entry name" value="WD_REPEATS_2"/>
    <property type="match status" value="2"/>
</dbReference>
<dbReference type="PANTHER" id="PTHR19848:SF8">
    <property type="entry name" value="F-BOX AND WD REPEAT DOMAIN CONTAINING 7"/>
    <property type="match status" value="1"/>
</dbReference>